<accession>A0A645AN84</accession>
<dbReference type="SUPFAM" id="SSF102114">
    <property type="entry name" value="Radical SAM enzymes"/>
    <property type="match status" value="1"/>
</dbReference>
<keyword evidence="6" id="KW-0411">Iron-sulfur</keyword>
<dbReference type="GO" id="GO:0061798">
    <property type="term" value="F:GTP 3',8'-cyclase activity"/>
    <property type="evidence" value="ECO:0007669"/>
    <property type="project" value="UniProtKB-EC"/>
</dbReference>
<dbReference type="InterPro" id="IPR040064">
    <property type="entry name" value="MoaA-like"/>
</dbReference>
<dbReference type="NCBIfam" id="TIGR02666">
    <property type="entry name" value="moaA"/>
    <property type="match status" value="1"/>
</dbReference>
<dbReference type="InterPro" id="IPR013483">
    <property type="entry name" value="MoaA"/>
</dbReference>
<evidence type="ECO:0000256" key="2">
    <source>
        <dbReference type="ARBA" id="ARBA00022691"/>
    </source>
</evidence>
<sequence length="327" mass="36247">MAGLRELRDDYGRKLNYVRISVTDRCNYRCAYCMPPEGVKCLSHADILRYEDIKFLCRVFAGMGVGKFRFTGGEPLVRKGLVPFLKELHGELPGIKTALTTNASLLDEYSAQLAEAGIHSLNISLDTLDPEKFARITRIGTIDKVFAGIRAAKSAGIGNIKLNAVLIRDFNDHEIAEMLAFARREGLLLRLIEFMPLQDSVWNKDSFIGGEEILAMLPGGDAWKKSAEGGNDDGPAQYYFNEKTGDTIGIITAVSNHFCKNCNRLRVSAEGNLRTCLFNPDETALKELIQKRDAAALRETILRSVHEKPRCWSDINTGNLQMSGIGG</sequence>
<comment type="caution">
    <text evidence="11">The sequence shown here is derived from an EMBL/GenBank/DDBJ whole genome shotgun (WGS) entry which is preliminary data.</text>
</comment>
<dbReference type="SFLD" id="SFLDG01067">
    <property type="entry name" value="SPASM/twitch_domain_containing"/>
    <property type="match status" value="1"/>
</dbReference>
<feature type="domain" description="Radical SAM core" evidence="10">
    <location>
        <begin position="10"/>
        <end position="236"/>
    </location>
</feature>
<evidence type="ECO:0000256" key="6">
    <source>
        <dbReference type="ARBA" id="ARBA00023014"/>
    </source>
</evidence>
<dbReference type="InterPro" id="IPR007197">
    <property type="entry name" value="rSAM"/>
</dbReference>
<dbReference type="EC" id="4.1.99.22" evidence="11"/>
<reference evidence="11" key="1">
    <citation type="submission" date="2019-08" db="EMBL/GenBank/DDBJ databases">
        <authorList>
            <person name="Kucharzyk K."/>
            <person name="Murdoch R.W."/>
            <person name="Higgins S."/>
            <person name="Loffler F."/>
        </authorList>
    </citation>
    <scope>NUCLEOTIDE SEQUENCE</scope>
</reference>
<evidence type="ECO:0000256" key="5">
    <source>
        <dbReference type="ARBA" id="ARBA00023004"/>
    </source>
</evidence>
<dbReference type="CDD" id="cd01335">
    <property type="entry name" value="Radical_SAM"/>
    <property type="match status" value="1"/>
</dbReference>
<dbReference type="InterPro" id="IPR058240">
    <property type="entry name" value="rSAM_sf"/>
</dbReference>
<keyword evidence="3" id="KW-0479">Metal-binding</keyword>
<evidence type="ECO:0000256" key="3">
    <source>
        <dbReference type="ARBA" id="ARBA00022723"/>
    </source>
</evidence>
<dbReference type="InterPro" id="IPR006638">
    <property type="entry name" value="Elp3/MiaA/NifB-like_rSAM"/>
</dbReference>
<evidence type="ECO:0000256" key="4">
    <source>
        <dbReference type="ARBA" id="ARBA00022741"/>
    </source>
</evidence>
<dbReference type="Gene3D" id="3.20.20.70">
    <property type="entry name" value="Aldolase class I"/>
    <property type="match status" value="1"/>
</dbReference>
<evidence type="ECO:0000313" key="11">
    <source>
        <dbReference type="EMBL" id="MPM54685.1"/>
    </source>
</evidence>
<dbReference type="SFLD" id="SFLDS00029">
    <property type="entry name" value="Radical_SAM"/>
    <property type="match status" value="1"/>
</dbReference>
<dbReference type="PANTHER" id="PTHR22960:SF0">
    <property type="entry name" value="MOLYBDENUM COFACTOR BIOSYNTHESIS PROTEIN 1"/>
    <property type="match status" value="1"/>
</dbReference>
<dbReference type="PROSITE" id="PS51918">
    <property type="entry name" value="RADICAL_SAM"/>
    <property type="match status" value="1"/>
</dbReference>
<dbReference type="InterPro" id="IPR013785">
    <property type="entry name" value="Aldolase_TIM"/>
</dbReference>
<evidence type="ECO:0000259" key="10">
    <source>
        <dbReference type="PROSITE" id="PS51918"/>
    </source>
</evidence>
<keyword evidence="1" id="KW-0004">4Fe-4S</keyword>
<keyword evidence="7" id="KW-0342">GTP-binding</keyword>
<dbReference type="InterPro" id="IPR050105">
    <property type="entry name" value="MoCo_biosynth_MoaA/MoaC"/>
</dbReference>
<dbReference type="GO" id="GO:0051539">
    <property type="term" value="F:4 iron, 4 sulfur cluster binding"/>
    <property type="evidence" value="ECO:0007669"/>
    <property type="project" value="UniProtKB-KW"/>
</dbReference>
<dbReference type="AlphaFoldDB" id="A0A645AN84"/>
<dbReference type="SMART" id="SM00729">
    <property type="entry name" value="Elp3"/>
    <property type="match status" value="1"/>
</dbReference>
<name>A0A645AN84_9ZZZZ</name>
<keyword evidence="2" id="KW-0949">S-adenosyl-L-methionine</keyword>
<evidence type="ECO:0000256" key="1">
    <source>
        <dbReference type="ARBA" id="ARBA00022485"/>
    </source>
</evidence>
<dbReference type="GO" id="GO:0061799">
    <property type="term" value="F:cyclic pyranopterin monophosphate synthase activity"/>
    <property type="evidence" value="ECO:0007669"/>
    <property type="project" value="TreeGrafter"/>
</dbReference>
<keyword evidence="9 11" id="KW-0456">Lyase</keyword>
<gene>
    <name evidence="11" type="primary">moaA_15</name>
    <name evidence="11" type="ORF">SDC9_101464</name>
</gene>
<dbReference type="CDD" id="cd21117">
    <property type="entry name" value="Twitch_MoaA"/>
    <property type="match status" value="1"/>
</dbReference>
<dbReference type="GO" id="GO:0006777">
    <property type="term" value="P:Mo-molybdopterin cofactor biosynthetic process"/>
    <property type="evidence" value="ECO:0007669"/>
    <property type="project" value="UniProtKB-KW"/>
</dbReference>
<organism evidence="11">
    <name type="scientific">bioreactor metagenome</name>
    <dbReference type="NCBI Taxonomy" id="1076179"/>
    <lineage>
        <taxon>unclassified sequences</taxon>
        <taxon>metagenomes</taxon>
        <taxon>ecological metagenomes</taxon>
    </lineage>
</organism>
<dbReference type="GO" id="GO:0005525">
    <property type="term" value="F:GTP binding"/>
    <property type="evidence" value="ECO:0007669"/>
    <property type="project" value="UniProtKB-KW"/>
</dbReference>
<evidence type="ECO:0000256" key="8">
    <source>
        <dbReference type="ARBA" id="ARBA00023150"/>
    </source>
</evidence>
<evidence type="ECO:0000256" key="7">
    <source>
        <dbReference type="ARBA" id="ARBA00023134"/>
    </source>
</evidence>
<dbReference type="InterPro" id="IPR010505">
    <property type="entry name" value="MoaA_twitch"/>
</dbReference>
<keyword evidence="4" id="KW-0547">Nucleotide-binding</keyword>
<dbReference type="Pfam" id="PF04055">
    <property type="entry name" value="Radical_SAM"/>
    <property type="match status" value="1"/>
</dbReference>
<dbReference type="Pfam" id="PF06463">
    <property type="entry name" value="Mob_synth_C"/>
    <property type="match status" value="1"/>
</dbReference>
<dbReference type="GO" id="GO:0046872">
    <property type="term" value="F:metal ion binding"/>
    <property type="evidence" value="ECO:0007669"/>
    <property type="project" value="UniProtKB-KW"/>
</dbReference>
<evidence type="ECO:0000256" key="9">
    <source>
        <dbReference type="ARBA" id="ARBA00023239"/>
    </source>
</evidence>
<protein>
    <submittedName>
        <fullName evidence="11">GTP 3',8-cyclase</fullName>
        <ecNumber evidence="11">4.1.99.22</ecNumber>
    </submittedName>
</protein>
<proteinExistence type="predicted"/>
<dbReference type="SFLD" id="SFLDG01386">
    <property type="entry name" value="main_SPASM_domain-containing"/>
    <property type="match status" value="1"/>
</dbReference>
<dbReference type="PANTHER" id="PTHR22960">
    <property type="entry name" value="MOLYBDOPTERIN COFACTOR SYNTHESIS PROTEIN A"/>
    <property type="match status" value="1"/>
</dbReference>
<dbReference type="EMBL" id="VSSQ01014914">
    <property type="protein sequence ID" value="MPM54685.1"/>
    <property type="molecule type" value="Genomic_DNA"/>
</dbReference>
<keyword evidence="5" id="KW-0408">Iron</keyword>
<keyword evidence="8" id="KW-0501">Molybdenum cofactor biosynthesis</keyword>
<dbReference type="SFLD" id="SFLDG01383">
    <property type="entry name" value="cyclic_pyranopterin_phosphate"/>
    <property type="match status" value="1"/>
</dbReference>